<keyword evidence="1" id="KW-1133">Transmembrane helix</keyword>
<evidence type="ECO:0000256" key="1">
    <source>
        <dbReference type="SAM" id="Phobius"/>
    </source>
</evidence>
<dbReference type="EMBL" id="FQNF01000005">
    <property type="protein sequence ID" value="SGZ38213.1"/>
    <property type="molecule type" value="Genomic_DNA"/>
</dbReference>
<reference evidence="3" key="1">
    <citation type="submission" date="2016-11" db="EMBL/GenBank/DDBJ databases">
        <authorList>
            <person name="Guldener U."/>
        </authorList>
    </citation>
    <scope>NUCLEOTIDE SEQUENCE [LARGE SCALE GENOMIC DNA]</scope>
</reference>
<organism evidence="2 3">
    <name type="scientific">Hanseniaspora guilliermondii</name>
    <dbReference type="NCBI Taxonomy" id="56406"/>
    <lineage>
        <taxon>Eukaryota</taxon>
        <taxon>Fungi</taxon>
        <taxon>Dikarya</taxon>
        <taxon>Ascomycota</taxon>
        <taxon>Saccharomycotina</taxon>
        <taxon>Saccharomycetes</taxon>
        <taxon>Saccharomycodales</taxon>
        <taxon>Saccharomycodaceae</taxon>
        <taxon>Hanseniaspora</taxon>
    </lineage>
</organism>
<keyword evidence="3" id="KW-1185">Reference proteome</keyword>
<gene>
    <name evidence="2" type="ORF">HGUI_00413</name>
</gene>
<keyword evidence="1" id="KW-0472">Membrane</keyword>
<feature type="transmembrane region" description="Helical" evidence="1">
    <location>
        <begin position="648"/>
        <end position="667"/>
    </location>
</feature>
<dbReference type="OrthoDB" id="3972326at2759"/>
<evidence type="ECO:0000313" key="2">
    <source>
        <dbReference type="EMBL" id="SGZ38213.1"/>
    </source>
</evidence>
<evidence type="ECO:0000313" key="3">
    <source>
        <dbReference type="Proteomes" id="UP000183365"/>
    </source>
</evidence>
<dbReference type="AlphaFoldDB" id="A0A1L0CHH7"/>
<dbReference type="VEuPathDB" id="FungiDB:HGUI_00413"/>
<accession>A0A1L0CHH7</accession>
<dbReference type="Proteomes" id="UP000183365">
    <property type="component" value="Unassembled WGS sequence"/>
</dbReference>
<sequence length="680" mass="79062">MENSELMDGYFDGKTLLQISKRIESFKSLIRESSNTHDEHNTGDLLNVFQNNSELTSFIESCHQKSTHVAYKTIILKKVSDAECLNLQAVLHTQASESIDQELKHQLSTMHINNTNVNLQIFQAQTREIFQANHKFINTRETGEFTDNTATFLLITNSTEAPNFKIMCKNFLNNLLQQFVFENNPNLYETTRFKQDVYKFYIDNDGTSCRSFIDRNHIDLDMGLEGLKYVGDMVSELLDCKINKVRIFCYFEDINNYIPGVLDEFFSNLQATLTDIQNSPYVKQEFEFINIFDGQASNHNLTESVFSEKLTEEIKYEVFSNSLCLNLTHKGDNTISTDKENSKGEFDVVNHIFLSLLETMEWNIVLDAGIVRCILEKLNFFVDRKDSFSFLEAIAVDILLNFYQKALTSPFNSWPAILTKCHLNIPLQIDAKSFHDHLLSEHSFREFIEKLIDTESAANSEFCKNILTNEDLLMSEFTRSLYKSIPKTNKVFKDLIHMVQNLVDLDSVNTIDFYLRVLEYTTTEDESNFVKYVKSILVNTDQGDIENKIFKSLEININSSNLLLFFKTFNEEKILEIEYPNYRKKFQNISYLNTETADDEPLILVAYGVLMDYYEHLDIPLKIKDLYNCYKFKMIEKLGDGLFTEEKLAVAFILVINMMLYTGYYNFDKWTLLKQVINGL</sequence>
<keyword evidence="1" id="KW-0812">Transmembrane</keyword>
<protein>
    <submittedName>
        <fullName evidence="2">Uncharacterized protein</fullName>
    </submittedName>
</protein>
<proteinExistence type="predicted"/>
<name>A0A1L0CHH7_9ASCO</name>